<dbReference type="Proteomes" id="UP000234331">
    <property type="component" value="Unassembled WGS sequence"/>
</dbReference>
<dbReference type="AlphaFoldDB" id="A0A2I2KUD5"/>
<gene>
    <name evidence="2" type="ORF">FRACA_3140006</name>
</gene>
<evidence type="ECO:0000313" key="2">
    <source>
        <dbReference type="EMBL" id="SNQ49276.1"/>
    </source>
</evidence>
<name>A0A2I2KUD5_9ACTN</name>
<feature type="region of interest" description="Disordered" evidence="1">
    <location>
        <begin position="1"/>
        <end position="23"/>
    </location>
</feature>
<feature type="region of interest" description="Disordered" evidence="1">
    <location>
        <begin position="39"/>
        <end position="118"/>
    </location>
</feature>
<reference evidence="2 3" key="1">
    <citation type="submission" date="2017-06" db="EMBL/GenBank/DDBJ databases">
        <authorList>
            <person name="Kim H.J."/>
            <person name="Triplett B.A."/>
        </authorList>
    </citation>
    <scope>NUCLEOTIDE SEQUENCE [LARGE SCALE GENOMIC DNA]</scope>
    <source>
        <strain evidence="2">FRACA_ARgP5</strain>
    </source>
</reference>
<dbReference type="EMBL" id="FZMO01000240">
    <property type="protein sequence ID" value="SNQ49276.1"/>
    <property type="molecule type" value="Genomic_DNA"/>
</dbReference>
<evidence type="ECO:0000256" key="1">
    <source>
        <dbReference type="SAM" id="MobiDB-lite"/>
    </source>
</evidence>
<protein>
    <submittedName>
        <fullName evidence="2">Uncharacterized protein</fullName>
    </submittedName>
</protein>
<accession>A0A2I2KUD5</accession>
<sequence>MPCRPRIVAPVPEKPDADDFPVEPDSAPVILWSTVVPRPREPLAVPGPLPAQREPVAPDDRVPPAGGIPPVPGVSPFFRVLTGEGSPAGGGRRRSSSPVRCARRRGGGGAAGCGARRG</sequence>
<proteinExistence type="predicted"/>
<keyword evidence="3" id="KW-1185">Reference proteome</keyword>
<evidence type="ECO:0000313" key="3">
    <source>
        <dbReference type="Proteomes" id="UP000234331"/>
    </source>
</evidence>
<organism evidence="2 3">
    <name type="scientific">Frankia canadensis</name>
    <dbReference type="NCBI Taxonomy" id="1836972"/>
    <lineage>
        <taxon>Bacteria</taxon>
        <taxon>Bacillati</taxon>
        <taxon>Actinomycetota</taxon>
        <taxon>Actinomycetes</taxon>
        <taxon>Frankiales</taxon>
        <taxon>Frankiaceae</taxon>
        <taxon>Frankia</taxon>
    </lineage>
</organism>
<feature type="compositionally biased region" description="Basic residues" evidence="1">
    <location>
        <begin position="91"/>
        <end position="106"/>
    </location>
</feature>